<dbReference type="EMBL" id="CAUJNA010000619">
    <property type="protein sequence ID" value="CAJ1379331.1"/>
    <property type="molecule type" value="Genomic_DNA"/>
</dbReference>
<feature type="compositionally biased region" description="Low complexity" evidence="1">
    <location>
        <begin position="614"/>
        <end position="628"/>
    </location>
</feature>
<dbReference type="InterPro" id="IPR027417">
    <property type="entry name" value="P-loop_NTPase"/>
</dbReference>
<reference evidence="2" key="1">
    <citation type="submission" date="2023-08" db="EMBL/GenBank/DDBJ databases">
        <authorList>
            <person name="Chen Y."/>
            <person name="Shah S."/>
            <person name="Dougan E. K."/>
            <person name="Thang M."/>
            <person name="Chan C."/>
        </authorList>
    </citation>
    <scope>NUCLEOTIDE SEQUENCE</scope>
</reference>
<organism evidence="2 3">
    <name type="scientific">Effrenium voratum</name>
    <dbReference type="NCBI Taxonomy" id="2562239"/>
    <lineage>
        <taxon>Eukaryota</taxon>
        <taxon>Sar</taxon>
        <taxon>Alveolata</taxon>
        <taxon>Dinophyceae</taxon>
        <taxon>Suessiales</taxon>
        <taxon>Symbiodiniaceae</taxon>
        <taxon>Effrenium</taxon>
    </lineage>
</organism>
<feature type="region of interest" description="Disordered" evidence="1">
    <location>
        <begin position="613"/>
        <end position="635"/>
    </location>
</feature>
<dbReference type="SUPFAM" id="SSF52540">
    <property type="entry name" value="P-loop containing nucleoside triphosphate hydrolases"/>
    <property type="match status" value="2"/>
</dbReference>
<feature type="compositionally biased region" description="Acidic residues" evidence="1">
    <location>
        <begin position="373"/>
        <end position="383"/>
    </location>
</feature>
<feature type="region of interest" description="Disordered" evidence="1">
    <location>
        <begin position="362"/>
        <end position="383"/>
    </location>
</feature>
<dbReference type="Proteomes" id="UP001178507">
    <property type="component" value="Unassembled WGS sequence"/>
</dbReference>
<evidence type="ECO:0000313" key="3">
    <source>
        <dbReference type="Proteomes" id="UP001178507"/>
    </source>
</evidence>
<evidence type="ECO:0000313" key="2">
    <source>
        <dbReference type="EMBL" id="CAJ1379331.1"/>
    </source>
</evidence>
<dbReference type="PANTHER" id="PTHR47642">
    <property type="entry name" value="ATP-DEPENDENT DNA HELICASE"/>
    <property type="match status" value="1"/>
</dbReference>
<gene>
    <name evidence="2" type="ORF">EVOR1521_LOCUS7599</name>
</gene>
<dbReference type="InterPro" id="IPR051055">
    <property type="entry name" value="PIF1_helicase"/>
</dbReference>
<dbReference type="AlphaFoldDB" id="A0AA36I2X9"/>
<dbReference type="Gene3D" id="3.40.50.300">
    <property type="entry name" value="P-loop containing nucleotide triphosphate hydrolases"/>
    <property type="match status" value="1"/>
</dbReference>
<feature type="region of interest" description="Disordered" evidence="1">
    <location>
        <begin position="404"/>
        <end position="446"/>
    </location>
</feature>
<comment type="caution">
    <text evidence="2">The sequence shown here is derived from an EMBL/GenBank/DDBJ whole genome shotgun (WGS) entry which is preliminary data.</text>
</comment>
<protein>
    <recommendedName>
        <fullName evidence="4">DNA helicase</fullName>
    </recommendedName>
</protein>
<keyword evidence="3" id="KW-1185">Reference proteome</keyword>
<feature type="region of interest" description="Disordered" evidence="1">
    <location>
        <begin position="1148"/>
        <end position="1172"/>
    </location>
</feature>
<accession>A0AA36I2X9</accession>
<evidence type="ECO:0008006" key="4">
    <source>
        <dbReference type="Google" id="ProtNLM"/>
    </source>
</evidence>
<sequence length="1172" mass="127677">DSGPNGSGLPRLGRAAGPARQGQAEFLGLQWGPVNDPNLNGNHPALLAALRCNGDLQVPYRLPVTKETHDDALCQEETCVGDGDVKLLVRRPSWLRLRLHEQALPIAVQELKEWQRGHRELGEDLKDKPAGYVGAGVAKRLTTDCYARGVCRGAVECANLTTRQAAAAGEAWPAEPRQLRTDARPAAQRGRVVSCPFWTFYGARGRAAEVRDLCAFEFARHFLFKLAKRPFVLEQLSERRDAVLLPGADYEIHEEGGEDWLPLGPHIPVVQGALGGRSEEDYAKRVLLLFCPWTSHPDDASAAAPCKLPTEEVKQFALNFCFVYCLPRELRPEQHLQENSDNEVQDDGARFDKADLEAARATHVRGAGKLGSDEQDSEQEDEAAATRLCVMTKQMFDLSRAAWRRSGADASPGQGRSPGRPERKASSSSTTTRLPGPPAPRGARADFRPFRASAPEVQPLGPPRTADALLDWLGSERVRSGLNRKQWELLRVVVERVLVELELVPPDHEIALRRAEPLAWLLHGPPGTGKSHVLKSCGNCSRSSSVTRRGSTLRRAGNCGRLSCPAGVAAPQVAAFQAVNAADIRGRTLHNACGLGVDAAALGRAVGQEAAKLSSGCGRSSRRPASGSATRPGIRGPSRAFAGVNVLLLADFYQLPPPSGGYLADVPSSRRPPRLSAAADAEPDLLADYGRVVDELRRGELSEQNWRYLHGKPVEGCRLTAAERESRRRVVDGPGDSRLSEEKFRRAAAVVANNDAKYQINKDRAEDYSRAAGSPLRWSVALDAPSAEVLQTQAQGEAGSGKIAGLRGVGGGVLADHLDRSEDKLLLRGSAGHVHSWVWEENDLRPTCVYVKFDGVWKLDAKRKKPVLKIARTQLPLAPAYAITAHGSQGKTLPAALVDFNIDKRTDVTFGTVAASRVRSREDVLILTPFERWLYTRGAPEGPEVDWEAFREAKAPSAACEKCKDVKTLDYFSDRQWERVRANRSAICLACGPSKGGQKTLKRKLPSGLARLDCRGCKFRKLEDAFPRAQLQRGNSEAARRCLKCLKEVCALECSVCLAEKPISEFNSAAATMPWAAVCAACGAEAKKRRRPERAGWFACRTCETFFPPQGAAKAEASAPSQRCLNCASRGSCAKGKSTCRKCGTVWSEPRGQSDKRQRLCPKCRPGSARRL</sequence>
<name>A0AA36I2X9_9DINO</name>
<proteinExistence type="predicted"/>
<feature type="non-terminal residue" evidence="2">
    <location>
        <position position="1"/>
    </location>
</feature>
<evidence type="ECO:0000256" key="1">
    <source>
        <dbReference type="SAM" id="MobiDB-lite"/>
    </source>
</evidence>